<evidence type="ECO:0000313" key="1">
    <source>
        <dbReference type="EMBL" id="OOE04496.1"/>
    </source>
</evidence>
<organism evidence="1 2">
    <name type="scientific">Anoxybacillus kestanbolensis</name>
    <dbReference type="NCBI Taxonomy" id="227476"/>
    <lineage>
        <taxon>Bacteria</taxon>
        <taxon>Bacillati</taxon>
        <taxon>Bacillota</taxon>
        <taxon>Bacilli</taxon>
        <taxon>Bacillales</taxon>
        <taxon>Anoxybacillaceae</taxon>
        <taxon>Anoxybacillus</taxon>
    </lineage>
</organism>
<proteinExistence type="predicted"/>
<sequence>MITNKCEEKLAFVSFFFIFYPSFSKYFTLFSQPHKIRVTKVTATPYFYGYDDGKVTNEQFVKCTKKAFHFANCFVLCKCIHF</sequence>
<protein>
    <submittedName>
        <fullName evidence="1">Uncharacterized protein</fullName>
    </submittedName>
</protein>
<dbReference type="EMBL" id="MQAD01000005">
    <property type="protein sequence ID" value="OOE04496.1"/>
    <property type="molecule type" value="Genomic_DNA"/>
</dbReference>
<accession>A0A1V3FSA3</accession>
<comment type="caution">
    <text evidence="1">The sequence shown here is derived from an EMBL/GenBank/DDBJ whole genome shotgun (WGS) entry which is preliminary data.</text>
</comment>
<reference evidence="2" key="1">
    <citation type="submission" date="2016-11" db="EMBL/GenBank/DDBJ databases">
        <title>Draft genome sequence of Anoxybacillus sp. strain 103 isolated from the Qarvajar hot spring in Nagorno-Karabach.</title>
        <authorList>
            <person name="Hovhannisyan P."/>
            <person name="Panosyan H."/>
            <person name="Birkeland N.-K."/>
        </authorList>
    </citation>
    <scope>NUCLEOTIDE SEQUENCE [LARGE SCALE GENOMIC DNA]</scope>
    <source>
        <strain evidence="2">103</strain>
    </source>
</reference>
<name>A0A1V3FSA3_9BACL</name>
<dbReference type="AlphaFoldDB" id="A0A1V3FSA3"/>
<keyword evidence="2" id="KW-1185">Reference proteome</keyword>
<evidence type="ECO:0000313" key="2">
    <source>
        <dbReference type="Proteomes" id="UP000188458"/>
    </source>
</evidence>
<gene>
    <name evidence="1" type="ORF">BO219_03590</name>
</gene>
<dbReference type="Proteomes" id="UP000188458">
    <property type="component" value="Unassembled WGS sequence"/>
</dbReference>